<feature type="DNA-binding region" description="H-T-H motif" evidence="4">
    <location>
        <begin position="38"/>
        <end position="57"/>
    </location>
</feature>
<dbReference type="PANTHER" id="PTHR30055">
    <property type="entry name" value="HTH-TYPE TRANSCRIPTIONAL REGULATOR RUTR"/>
    <property type="match status" value="1"/>
</dbReference>
<name>A0ABT8TVD2_9ACTN</name>
<keyword evidence="3" id="KW-0804">Transcription</keyword>
<dbReference type="Gene3D" id="1.10.357.10">
    <property type="entry name" value="Tetracycline Repressor, domain 2"/>
    <property type="match status" value="1"/>
</dbReference>
<keyword evidence="2 4" id="KW-0238">DNA-binding</keyword>
<gene>
    <name evidence="6" type="ORF">QWJ41_19470</name>
</gene>
<evidence type="ECO:0000256" key="1">
    <source>
        <dbReference type="ARBA" id="ARBA00023015"/>
    </source>
</evidence>
<evidence type="ECO:0000256" key="3">
    <source>
        <dbReference type="ARBA" id="ARBA00023163"/>
    </source>
</evidence>
<dbReference type="EMBL" id="JAULSC010000031">
    <property type="protein sequence ID" value="MDO3397914.1"/>
    <property type="molecule type" value="Genomic_DNA"/>
</dbReference>
<evidence type="ECO:0000313" key="7">
    <source>
        <dbReference type="Proteomes" id="UP001168363"/>
    </source>
</evidence>
<dbReference type="InterPro" id="IPR001647">
    <property type="entry name" value="HTH_TetR"/>
</dbReference>
<dbReference type="Proteomes" id="UP001168363">
    <property type="component" value="Unassembled WGS sequence"/>
</dbReference>
<keyword evidence="7" id="KW-1185">Reference proteome</keyword>
<evidence type="ECO:0000256" key="2">
    <source>
        <dbReference type="ARBA" id="ARBA00023125"/>
    </source>
</evidence>
<dbReference type="InterPro" id="IPR009057">
    <property type="entry name" value="Homeodomain-like_sf"/>
</dbReference>
<dbReference type="PANTHER" id="PTHR30055:SF234">
    <property type="entry name" value="HTH-TYPE TRANSCRIPTIONAL REGULATOR BETI"/>
    <property type="match status" value="1"/>
</dbReference>
<evidence type="ECO:0000256" key="4">
    <source>
        <dbReference type="PROSITE-ProRule" id="PRU00335"/>
    </source>
</evidence>
<dbReference type="InterPro" id="IPR050109">
    <property type="entry name" value="HTH-type_TetR-like_transc_reg"/>
</dbReference>
<feature type="domain" description="HTH tetR-type" evidence="5">
    <location>
        <begin position="15"/>
        <end position="75"/>
    </location>
</feature>
<dbReference type="SUPFAM" id="SSF46689">
    <property type="entry name" value="Homeodomain-like"/>
    <property type="match status" value="1"/>
</dbReference>
<accession>A0ABT8TVD2</accession>
<sequence length="201" mass="21328">MTRRQPSAALRADDLTAKARIRNAALDLFAANGAEATSLRAVAAAAGVTVGLVVHHYGTKEALREAVELAIVEQFAQTIASVPLGPCPPGQVTAARDRAVAAMLSANQAIVDYLRRAILDGSAGRVDLVSRLSQLSAQQVDDLREAGVASTKHTVGEQVVTIMVRQLGRLFLQPLVDRITDEFADDTGASMRPQLVVDVNH</sequence>
<organism evidence="6 7">
    <name type="scientific">Nocardioides cremeus</name>
    <dbReference type="NCBI Taxonomy" id="3058044"/>
    <lineage>
        <taxon>Bacteria</taxon>
        <taxon>Bacillati</taxon>
        <taxon>Actinomycetota</taxon>
        <taxon>Actinomycetes</taxon>
        <taxon>Propionibacteriales</taxon>
        <taxon>Nocardioidaceae</taxon>
        <taxon>Nocardioides</taxon>
    </lineage>
</organism>
<keyword evidence="1" id="KW-0805">Transcription regulation</keyword>
<evidence type="ECO:0000259" key="5">
    <source>
        <dbReference type="PROSITE" id="PS50977"/>
    </source>
</evidence>
<comment type="caution">
    <text evidence="6">The sequence shown here is derived from an EMBL/GenBank/DDBJ whole genome shotgun (WGS) entry which is preliminary data.</text>
</comment>
<proteinExistence type="predicted"/>
<reference evidence="6" key="1">
    <citation type="submission" date="2023-06" db="EMBL/GenBank/DDBJ databases">
        <title>Genome sequence of Nocardioides sp. SOB44.</title>
        <authorList>
            <person name="Zhang G."/>
        </authorList>
    </citation>
    <scope>NUCLEOTIDE SEQUENCE</scope>
    <source>
        <strain evidence="6">SOB44</strain>
    </source>
</reference>
<dbReference type="PROSITE" id="PS50977">
    <property type="entry name" value="HTH_TETR_2"/>
    <property type="match status" value="1"/>
</dbReference>
<evidence type="ECO:0000313" key="6">
    <source>
        <dbReference type="EMBL" id="MDO3397914.1"/>
    </source>
</evidence>
<dbReference type="Pfam" id="PF00440">
    <property type="entry name" value="TetR_N"/>
    <property type="match status" value="1"/>
</dbReference>
<dbReference type="RefSeq" id="WP_056675103.1">
    <property type="nucleotide sequence ID" value="NZ_JAULSC010000031.1"/>
</dbReference>
<protein>
    <submittedName>
        <fullName evidence="6">TetR family transcriptional regulator</fullName>
    </submittedName>
</protein>
<dbReference type="PRINTS" id="PR00455">
    <property type="entry name" value="HTHTETR"/>
</dbReference>